<dbReference type="AlphaFoldDB" id="A0AA38LQI1"/>
<feature type="region of interest" description="Disordered" evidence="1">
    <location>
        <begin position="1"/>
        <end position="22"/>
    </location>
</feature>
<protein>
    <submittedName>
        <fullName evidence="2">Uncharacterized protein</fullName>
    </submittedName>
</protein>
<reference evidence="2 3" key="1">
    <citation type="journal article" date="2021" name="Nat. Plants">
        <title>The Taxus genome provides insights into paclitaxel biosynthesis.</title>
        <authorList>
            <person name="Xiong X."/>
            <person name="Gou J."/>
            <person name="Liao Q."/>
            <person name="Li Y."/>
            <person name="Zhou Q."/>
            <person name="Bi G."/>
            <person name="Li C."/>
            <person name="Du R."/>
            <person name="Wang X."/>
            <person name="Sun T."/>
            <person name="Guo L."/>
            <person name="Liang H."/>
            <person name="Lu P."/>
            <person name="Wu Y."/>
            <person name="Zhang Z."/>
            <person name="Ro D.K."/>
            <person name="Shang Y."/>
            <person name="Huang S."/>
            <person name="Yan J."/>
        </authorList>
    </citation>
    <scope>NUCLEOTIDE SEQUENCE [LARGE SCALE GENOMIC DNA]</scope>
    <source>
        <strain evidence="2">Ta-2019</strain>
    </source>
</reference>
<dbReference type="Proteomes" id="UP000824469">
    <property type="component" value="Unassembled WGS sequence"/>
</dbReference>
<dbReference type="GO" id="GO:0016567">
    <property type="term" value="P:protein ubiquitination"/>
    <property type="evidence" value="ECO:0007669"/>
    <property type="project" value="InterPro"/>
</dbReference>
<dbReference type="GO" id="GO:0030155">
    <property type="term" value="P:regulation of cell adhesion"/>
    <property type="evidence" value="ECO:0007669"/>
    <property type="project" value="TreeGrafter"/>
</dbReference>
<feature type="compositionally biased region" description="Polar residues" evidence="1">
    <location>
        <begin position="1"/>
        <end position="14"/>
    </location>
</feature>
<evidence type="ECO:0000313" key="3">
    <source>
        <dbReference type="Proteomes" id="UP000824469"/>
    </source>
</evidence>
<dbReference type="PANTHER" id="PTHR13480">
    <property type="entry name" value="E3 UBIQUITIN-PROTEIN LIGASE HAKAI-RELATED"/>
    <property type="match status" value="1"/>
</dbReference>
<organism evidence="2 3">
    <name type="scientific">Taxus chinensis</name>
    <name type="common">Chinese yew</name>
    <name type="synonym">Taxus wallichiana var. chinensis</name>
    <dbReference type="NCBI Taxonomy" id="29808"/>
    <lineage>
        <taxon>Eukaryota</taxon>
        <taxon>Viridiplantae</taxon>
        <taxon>Streptophyta</taxon>
        <taxon>Embryophyta</taxon>
        <taxon>Tracheophyta</taxon>
        <taxon>Spermatophyta</taxon>
        <taxon>Pinopsida</taxon>
        <taxon>Pinidae</taxon>
        <taxon>Conifers II</taxon>
        <taxon>Cupressales</taxon>
        <taxon>Taxaceae</taxon>
        <taxon>Taxus</taxon>
    </lineage>
</organism>
<keyword evidence="3" id="KW-1185">Reference proteome</keyword>
<sequence>MLQIRLSRTTSSEGEGSKPAASVSCPDYLVLADLPVAKTLGVVSTANTVKLVGRRSRRQVGAKVHFLRALQSANCYIWPS</sequence>
<dbReference type="PANTHER" id="PTHR13480:SF0">
    <property type="entry name" value="E3 UBIQUITIN-PROTEIN LIGASE HAKAI"/>
    <property type="match status" value="1"/>
</dbReference>
<evidence type="ECO:0000256" key="1">
    <source>
        <dbReference type="SAM" id="MobiDB-lite"/>
    </source>
</evidence>
<dbReference type="GO" id="GO:0061630">
    <property type="term" value="F:ubiquitin protein ligase activity"/>
    <property type="evidence" value="ECO:0007669"/>
    <property type="project" value="InterPro"/>
</dbReference>
<evidence type="ECO:0000313" key="2">
    <source>
        <dbReference type="EMBL" id="KAH9331010.1"/>
    </source>
</evidence>
<comment type="caution">
    <text evidence="2">The sequence shown here is derived from an EMBL/GenBank/DDBJ whole genome shotgun (WGS) entry which is preliminary data.</text>
</comment>
<accession>A0AA38LQI1</accession>
<proteinExistence type="predicted"/>
<dbReference type="InterPro" id="IPR040383">
    <property type="entry name" value="HAKAI/CBLL2"/>
</dbReference>
<name>A0AA38LQI1_TAXCH</name>
<feature type="non-terminal residue" evidence="2">
    <location>
        <position position="80"/>
    </location>
</feature>
<gene>
    <name evidence="2" type="ORF">KI387_003118</name>
</gene>
<dbReference type="EMBL" id="JAHRHJ020000001">
    <property type="protein sequence ID" value="KAH9331010.1"/>
    <property type="molecule type" value="Genomic_DNA"/>
</dbReference>